<feature type="region of interest" description="Disordered" evidence="1">
    <location>
        <begin position="327"/>
        <end position="393"/>
    </location>
</feature>
<evidence type="ECO:0000313" key="3">
    <source>
        <dbReference type="EMBL" id="WVZ79267.1"/>
    </source>
</evidence>
<dbReference type="AlphaFoldDB" id="A0AAQ3TW64"/>
<name>A0AAQ3TW64_PASNO</name>
<dbReference type="GO" id="GO:0008270">
    <property type="term" value="F:zinc ion binding"/>
    <property type="evidence" value="ECO:0007669"/>
    <property type="project" value="InterPro"/>
</dbReference>
<gene>
    <name evidence="3" type="ORF">U9M48_026868</name>
</gene>
<dbReference type="PANTHER" id="PTHR31973:SF191">
    <property type="entry name" value="OS05G0489400 PROTEIN"/>
    <property type="match status" value="1"/>
</dbReference>
<keyword evidence="4" id="KW-1185">Reference proteome</keyword>
<accession>A0AAQ3TW64</accession>
<dbReference type="PANTHER" id="PTHR31973">
    <property type="entry name" value="POLYPROTEIN, PUTATIVE-RELATED"/>
    <property type="match status" value="1"/>
</dbReference>
<dbReference type="InterPro" id="IPR006564">
    <property type="entry name" value="Znf_PMZ"/>
</dbReference>
<dbReference type="SMART" id="SM00575">
    <property type="entry name" value="ZnF_PMZ"/>
    <property type="match status" value="1"/>
</dbReference>
<feature type="compositionally biased region" description="Polar residues" evidence="1">
    <location>
        <begin position="363"/>
        <end position="375"/>
    </location>
</feature>
<protein>
    <recommendedName>
        <fullName evidence="2">Zinc finger PMZ-type domain-containing protein</fullName>
    </recommendedName>
</protein>
<organism evidence="3 4">
    <name type="scientific">Paspalum notatum var. saurae</name>
    <dbReference type="NCBI Taxonomy" id="547442"/>
    <lineage>
        <taxon>Eukaryota</taxon>
        <taxon>Viridiplantae</taxon>
        <taxon>Streptophyta</taxon>
        <taxon>Embryophyta</taxon>
        <taxon>Tracheophyta</taxon>
        <taxon>Spermatophyta</taxon>
        <taxon>Magnoliopsida</taxon>
        <taxon>Liliopsida</taxon>
        <taxon>Poales</taxon>
        <taxon>Poaceae</taxon>
        <taxon>PACMAD clade</taxon>
        <taxon>Panicoideae</taxon>
        <taxon>Andropogonodae</taxon>
        <taxon>Paspaleae</taxon>
        <taxon>Paspalinae</taxon>
        <taxon>Paspalum</taxon>
    </lineage>
</organism>
<proteinExistence type="predicted"/>
<evidence type="ECO:0000259" key="2">
    <source>
        <dbReference type="SMART" id="SM00575"/>
    </source>
</evidence>
<sequence>MDKMKALNKGAHDWLEKMPPNTWVKAFFSEYPKCDILLNNCCEVFNSYILEARELPILTMLQRIKSQLMTRHYNKQKELAENWQGLEVCPKIRKKIERNAEFANTCYVLPAGQGIFEVQDRDIKYSVDIIAKHCDYRRWDLSGIPCSHAISCLRHDRIPQESVVPHCYTIQAFQMAYANNIMPCADQSTWEYVGGIEVKPPIYEKKVGRPPKARRRAPYEVQGSNGPKLSKHGVEMHCSHCRGTGHNIATCQRKQDGFPATELHDQQEVPHTHTHIRRRNTKRSLHMMKYLKGFCHSFPHPWDEVSAQPLPDSSYILANLPPARAAATTTATKAGQAKKRKAYAPRKQTGSPRMKSGAAKKSQVGTKGEGSNQQGHQGGRTKKAPRLSSDTVP</sequence>
<dbReference type="EMBL" id="CP144750">
    <property type="protein sequence ID" value="WVZ79267.1"/>
    <property type="molecule type" value="Genomic_DNA"/>
</dbReference>
<feature type="domain" description="Zinc finger PMZ-type" evidence="2">
    <location>
        <begin position="132"/>
        <end position="159"/>
    </location>
</feature>
<dbReference type="Proteomes" id="UP001341281">
    <property type="component" value="Chromosome 06"/>
</dbReference>
<reference evidence="3 4" key="1">
    <citation type="submission" date="2024-02" db="EMBL/GenBank/DDBJ databases">
        <title>High-quality chromosome-scale genome assembly of Pensacola bahiagrass (Paspalum notatum Flugge var. saurae).</title>
        <authorList>
            <person name="Vega J.M."/>
            <person name="Podio M."/>
            <person name="Orjuela J."/>
            <person name="Siena L.A."/>
            <person name="Pessino S.C."/>
            <person name="Combes M.C."/>
            <person name="Mariac C."/>
            <person name="Albertini E."/>
            <person name="Pupilli F."/>
            <person name="Ortiz J.P.A."/>
            <person name="Leblanc O."/>
        </authorList>
    </citation>
    <scope>NUCLEOTIDE SEQUENCE [LARGE SCALE GENOMIC DNA]</scope>
    <source>
        <strain evidence="3">R1</strain>
        <tissue evidence="3">Leaf</tissue>
    </source>
</reference>
<evidence type="ECO:0000313" key="4">
    <source>
        <dbReference type="Proteomes" id="UP001341281"/>
    </source>
</evidence>
<evidence type="ECO:0000256" key="1">
    <source>
        <dbReference type="SAM" id="MobiDB-lite"/>
    </source>
</evidence>